<accession>A0ABR0JYW3</accession>
<protein>
    <submittedName>
        <fullName evidence="3">Uncharacterized protein</fullName>
    </submittedName>
</protein>
<organism evidence="3 4">
    <name type="scientific">Lithohypha guttulata</name>
    <dbReference type="NCBI Taxonomy" id="1690604"/>
    <lineage>
        <taxon>Eukaryota</taxon>
        <taxon>Fungi</taxon>
        <taxon>Dikarya</taxon>
        <taxon>Ascomycota</taxon>
        <taxon>Pezizomycotina</taxon>
        <taxon>Eurotiomycetes</taxon>
        <taxon>Chaetothyriomycetidae</taxon>
        <taxon>Chaetothyriales</taxon>
        <taxon>Trichomeriaceae</taxon>
        <taxon>Lithohypha</taxon>
    </lineage>
</organism>
<evidence type="ECO:0000256" key="2">
    <source>
        <dbReference type="ARBA" id="ARBA00022857"/>
    </source>
</evidence>
<comment type="caution">
    <text evidence="3">The sequence shown here is derived from an EMBL/GenBank/DDBJ whole genome shotgun (WGS) entry which is preliminary data.</text>
</comment>
<dbReference type="PROSITE" id="PS00061">
    <property type="entry name" value="ADH_SHORT"/>
    <property type="match status" value="1"/>
</dbReference>
<dbReference type="InterPro" id="IPR002347">
    <property type="entry name" value="SDR_fam"/>
</dbReference>
<keyword evidence="4" id="KW-1185">Reference proteome</keyword>
<dbReference type="PANTHER" id="PTHR42760">
    <property type="entry name" value="SHORT-CHAIN DEHYDROGENASES/REDUCTASES FAMILY MEMBER"/>
    <property type="match status" value="1"/>
</dbReference>
<proteinExistence type="inferred from homology"/>
<reference evidence="3 4" key="1">
    <citation type="submission" date="2023-08" db="EMBL/GenBank/DDBJ databases">
        <title>Black Yeasts Isolated from many extreme environments.</title>
        <authorList>
            <person name="Coleine C."/>
            <person name="Stajich J.E."/>
            <person name="Selbmann L."/>
        </authorList>
    </citation>
    <scope>NUCLEOTIDE SEQUENCE [LARGE SCALE GENOMIC DNA]</scope>
    <source>
        <strain evidence="3 4">CCFEE 5885</strain>
    </source>
</reference>
<evidence type="ECO:0000313" key="3">
    <source>
        <dbReference type="EMBL" id="KAK5079929.1"/>
    </source>
</evidence>
<dbReference type="EMBL" id="JAVRRG010000164">
    <property type="protein sequence ID" value="KAK5079929.1"/>
    <property type="molecule type" value="Genomic_DNA"/>
</dbReference>
<evidence type="ECO:0000313" key="4">
    <source>
        <dbReference type="Proteomes" id="UP001345013"/>
    </source>
</evidence>
<dbReference type="PRINTS" id="PR00080">
    <property type="entry name" value="SDRFAMILY"/>
</dbReference>
<dbReference type="InterPro" id="IPR020904">
    <property type="entry name" value="Sc_DH/Rdtase_CS"/>
</dbReference>
<dbReference type="Proteomes" id="UP001345013">
    <property type="component" value="Unassembled WGS sequence"/>
</dbReference>
<gene>
    <name evidence="3" type="ORF">LTR24_008819</name>
</gene>
<dbReference type="PRINTS" id="PR00081">
    <property type="entry name" value="GDHRDH"/>
</dbReference>
<keyword evidence="2" id="KW-0521">NADP</keyword>
<dbReference type="Gene3D" id="3.40.50.720">
    <property type="entry name" value="NAD(P)-binding Rossmann-like Domain"/>
    <property type="match status" value="1"/>
</dbReference>
<evidence type="ECO:0000256" key="1">
    <source>
        <dbReference type="ARBA" id="ARBA00006484"/>
    </source>
</evidence>
<dbReference type="CDD" id="cd05233">
    <property type="entry name" value="SDR_c"/>
    <property type="match status" value="1"/>
</dbReference>
<dbReference type="SUPFAM" id="SSF51735">
    <property type="entry name" value="NAD(P)-binding Rossmann-fold domains"/>
    <property type="match status" value="1"/>
</dbReference>
<dbReference type="InterPro" id="IPR036291">
    <property type="entry name" value="NAD(P)-bd_dom_sf"/>
</dbReference>
<dbReference type="Pfam" id="PF13561">
    <property type="entry name" value="adh_short_C2"/>
    <property type="match status" value="1"/>
</dbReference>
<comment type="similarity">
    <text evidence="1">Belongs to the short-chain dehydrogenases/reductases (SDR) family.</text>
</comment>
<sequence>MIQSSSRIVITGGGQGIGRALARHFAEKGHKIYLLDVNKEGLQHTAEEHLKQYSDRVSWSQCDLGDPTSVRDTIKKAAEFLGGGIDFLVNNAGISSPYWPDGKTMEDPSTLDVWKKYVDVNLTGNFALGQACIPYMKVKGDDEKQKLPGSKTGAAGPCILNVSSFRGIVSDPNQEGYAATKAGLNGLTTSMAVSLQQYGIRVNAVSPGRIKVTHENKQADEEGTEWGVEQDDVETHLSNRPGMPEDITEAVEYMLGAGFVTGQNLLVDGGVSIKKKE</sequence>
<name>A0ABR0JYW3_9EURO</name>